<dbReference type="PROSITE" id="PS00149">
    <property type="entry name" value="SULFATASE_2"/>
    <property type="match status" value="1"/>
</dbReference>
<dbReference type="CDD" id="cd16031">
    <property type="entry name" value="G6S_like"/>
    <property type="match status" value="1"/>
</dbReference>
<proteinExistence type="inferred from homology"/>
<dbReference type="SUPFAM" id="SSF53649">
    <property type="entry name" value="Alkaline phosphatase-like"/>
    <property type="match status" value="1"/>
</dbReference>
<dbReference type="PANTHER" id="PTHR43108:SF6">
    <property type="entry name" value="N-SULPHOGLUCOSAMINE SULPHOHYDROLASE"/>
    <property type="match status" value="1"/>
</dbReference>
<keyword evidence="5" id="KW-1185">Reference proteome</keyword>
<dbReference type="InterPro" id="IPR024607">
    <property type="entry name" value="Sulfatase_CS"/>
</dbReference>
<organism evidence="4 5">
    <name type="scientific">Sphingobacterium gobiense</name>
    <dbReference type="NCBI Taxonomy" id="1382456"/>
    <lineage>
        <taxon>Bacteria</taxon>
        <taxon>Pseudomonadati</taxon>
        <taxon>Bacteroidota</taxon>
        <taxon>Sphingobacteriia</taxon>
        <taxon>Sphingobacteriales</taxon>
        <taxon>Sphingobacteriaceae</taxon>
        <taxon>Sphingobacterium</taxon>
    </lineage>
</organism>
<dbReference type="Gene3D" id="3.40.720.10">
    <property type="entry name" value="Alkaline Phosphatase, subunit A"/>
    <property type="match status" value="1"/>
</dbReference>
<accession>A0A2S9JSV4</accession>
<comment type="caution">
    <text evidence="4">The sequence shown here is derived from an EMBL/GenBank/DDBJ whole genome shotgun (WGS) entry which is preliminary data.</text>
</comment>
<dbReference type="InterPro" id="IPR032506">
    <property type="entry name" value="SGSH_C"/>
</dbReference>
<dbReference type="PROSITE" id="PS00523">
    <property type="entry name" value="SULFATASE_1"/>
    <property type="match status" value="1"/>
</dbReference>
<gene>
    <name evidence="4" type="ORF">C5749_03775</name>
</gene>
<protein>
    <submittedName>
        <fullName evidence="4">Sulfatase</fullName>
    </submittedName>
</protein>
<comment type="similarity">
    <text evidence="1">Belongs to the sulfatase family.</text>
</comment>
<dbReference type="Pfam" id="PF16347">
    <property type="entry name" value="SGSH_C"/>
    <property type="match status" value="1"/>
</dbReference>
<dbReference type="EMBL" id="PVBS01000001">
    <property type="protein sequence ID" value="PRD56387.1"/>
    <property type="molecule type" value="Genomic_DNA"/>
</dbReference>
<evidence type="ECO:0000256" key="2">
    <source>
        <dbReference type="ARBA" id="ARBA00022801"/>
    </source>
</evidence>
<dbReference type="Proteomes" id="UP000238642">
    <property type="component" value="Unassembled WGS sequence"/>
</dbReference>
<evidence type="ECO:0000256" key="1">
    <source>
        <dbReference type="ARBA" id="ARBA00008779"/>
    </source>
</evidence>
<feature type="domain" description="N-sulphoglucosamine sulphohydrolase C-terminal" evidence="3">
    <location>
        <begin position="359"/>
        <end position="512"/>
    </location>
</feature>
<dbReference type="AlphaFoldDB" id="A0A2S9JSV4"/>
<dbReference type="PANTHER" id="PTHR43108">
    <property type="entry name" value="N-ACETYLGLUCOSAMINE-6-SULFATASE FAMILY MEMBER"/>
    <property type="match status" value="1"/>
</dbReference>
<keyword evidence="2" id="KW-0378">Hydrolase</keyword>
<dbReference type="RefSeq" id="WP_105723149.1">
    <property type="nucleotide sequence ID" value="NZ_PVBS01000001.1"/>
</dbReference>
<evidence type="ECO:0000259" key="3">
    <source>
        <dbReference type="Pfam" id="PF16347"/>
    </source>
</evidence>
<dbReference type="InterPro" id="IPR017850">
    <property type="entry name" value="Alkaline_phosphatase_core_sf"/>
</dbReference>
<name>A0A2S9JSV4_9SPHI</name>
<evidence type="ECO:0000313" key="5">
    <source>
        <dbReference type="Proteomes" id="UP000238642"/>
    </source>
</evidence>
<reference evidence="4 5" key="1">
    <citation type="submission" date="2018-02" db="EMBL/GenBank/DDBJ databases">
        <title>The draft genome of Sphingobacterium gobiense H7.</title>
        <authorList>
            <person name="Li L."/>
            <person name="Liu L."/>
            <person name="Zhang X."/>
            <person name="Wang T."/>
            <person name="Liang L."/>
        </authorList>
    </citation>
    <scope>NUCLEOTIDE SEQUENCE [LARGE SCALE GENOMIC DNA]</scope>
    <source>
        <strain evidence="4 5">ACCC 05757</strain>
    </source>
</reference>
<evidence type="ECO:0000313" key="4">
    <source>
        <dbReference type="EMBL" id="PRD56387.1"/>
    </source>
</evidence>
<sequence>MLKKTEIKPFIALCVTLMTTLCMYGQKLEQRPNVIFIMSDDHAEQAISAYGHPVSQIAPTPHIDQIAQEGALFVNNYCSNSICGPSRAAILTGKHSHKNGFMRNGNKGFDGTQQTLPKILQQNGYETAIIGKWHLISKPTGFDHWEILNDQGDYYNPYFITAQDTVRRMGYVTDLITNLTKEWLESRDKNKPFFLMMHHKAPHRNWVPAERHYKRYENTIFPVPETYFDDYEGRYAASKQEMNIYRDMYEGHDLKMVAGINSDSLLYDPWPHAFLETMTTAERERFFMAYRDRNNDYYTTERTEKEKAIWKFQRYMQDYLATVKSVDESVGEIMDYLKNSGLDKNTIIIYTSDQGFYLGEHGWFDKRFMYEESFGMPLLMSYPEHIKPGTKVDGLTQNIDFAPTLLDMCHIEIPDDMQGVSFKKLVENNKKPRDWRKSLYYHYYEFPGFHSVRAHYGVKMKRYKLIHFYNEDIWELYDLKNDPTEMNNIYGKTGTKKITKKLKNELHHLREQYEVDEDKHDENER</sequence>
<dbReference type="GO" id="GO:0016787">
    <property type="term" value="F:hydrolase activity"/>
    <property type="evidence" value="ECO:0007669"/>
    <property type="project" value="UniProtKB-KW"/>
</dbReference>
<dbReference type="InterPro" id="IPR002591">
    <property type="entry name" value="Phosphodiest/P_Trfase"/>
</dbReference>
<dbReference type="OrthoDB" id="9789742at2"/>
<dbReference type="Pfam" id="PF01663">
    <property type="entry name" value="Phosphodiest"/>
    <property type="match status" value="1"/>
</dbReference>